<evidence type="ECO:0000256" key="4">
    <source>
        <dbReference type="ARBA" id="ARBA00022833"/>
    </source>
</evidence>
<evidence type="ECO:0000256" key="1">
    <source>
        <dbReference type="ARBA" id="ARBA00010043"/>
    </source>
</evidence>
<sequence length="207" mass="24133">MNQDELEAIILKRHSQKNMNKSETICKYFLEAVEKKLYGWFWICPNGGDNCHYRHALPNGYVLKRDTVTSLHVQEIPIEEIIENERAHMEGELIPVTEETFKAWKEQQLKYRREKLESDMNKKREEMVNGKFVSRITGKEAFSLDPSLIKQDDDEAEDINEHEESEHISTYEEILAKKLAEVKIVDTALTVAISLNPKNRIMGEPTQ</sequence>
<proteinExistence type="inferred from homology"/>
<dbReference type="AlphaFoldDB" id="A0A6G3MGB2"/>
<feature type="domain" description="C3H1-type" evidence="6">
    <location>
        <begin position="20"/>
        <end position="58"/>
    </location>
</feature>
<keyword evidence="2 5" id="KW-0479">Metal-binding</keyword>
<organism evidence="7">
    <name type="scientific">Henneguya salminicola</name>
    <name type="common">Myxosporean</name>
    <dbReference type="NCBI Taxonomy" id="69463"/>
    <lineage>
        <taxon>Eukaryota</taxon>
        <taxon>Metazoa</taxon>
        <taxon>Cnidaria</taxon>
        <taxon>Myxozoa</taxon>
        <taxon>Myxosporea</taxon>
        <taxon>Bivalvulida</taxon>
        <taxon>Platysporina</taxon>
        <taxon>Myxobolidae</taxon>
        <taxon>Henneguya</taxon>
    </lineage>
</organism>
<accession>A0A6G3MGB2</accession>
<dbReference type="PANTHER" id="PTHR12681:SF0">
    <property type="entry name" value="ZINC FINGER CCCH DOMAIN-CONTAINING PROTEIN 15"/>
    <property type="match status" value="1"/>
</dbReference>
<reference evidence="7" key="1">
    <citation type="submission" date="2018-11" db="EMBL/GenBank/DDBJ databases">
        <title>Henneguya salminicola genome and transcriptome.</title>
        <authorList>
            <person name="Yahalomi D."/>
            <person name="Atkinson S.D."/>
            <person name="Neuhof M."/>
            <person name="Chang E.S."/>
            <person name="Philippe H."/>
            <person name="Cartwright P."/>
            <person name="Bartholomew J.L."/>
            <person name="Huchon D."/>
        </authorList>
    </citation>
    <scope>NUCLEOTIDE SEQUENCE</scope>
    <source>
        <strain evidence="7">Hz1</strain>
        <tissue evidence="7">Whole</tissue>
    </source>
</reference>
<evidence type="ECO:0000256" key="5">
    <source>
        <dbReference type="PROSITE-ProRule" id="PRU00723"/>
    </source>
</evidence>
<dbReference type="GO" id="GO:0002181">
    <property type="term" value="P:cytoplasmic translation"/>
    <property type="evidence" value="ECO:0007669"/>
    <property type="project" value="TreeGrafter"/>
</dbReference>
<name>A0A6G3MGB2_HENSL</name>
<dbReference type="GO" id="GO:0005829">
    <property type="term" value="C:cytosol"/>
    <property type="evidence" value="ECO:0007669"/>
    <property type="project" value="TreeGrafter"/>
</dbReference>
<evidence type="ECO:0000259" key="6">
    <source>
        <dbReference type="PROSITE" id="PS50103"/>
    </source>
</evidence>
<evidence type="ECO:0000313" key="7">
    <source>
        <dbReference type="EMBL" id="NDJ93013.1"/>
    </source>
</evidence>
<comment type="similarity">
    <text evidence="1">Belongs to the ZC3H15/TMA46 family.</text>
</comment>
<feature type="zinc finger region" description="C3H1-type" evidence="5">
    <location>
        <begin position="20"/>
        <end position="58"/>
    </location>
</feature>
<dbReference type="EMBL" id="GHBP01002153">
    <property type="protein sequence ID" value="NDJ93013.1"/>
    <property type="molecule type" value="Transcribed_RNA"/>
</dbReference>
<evidence type="ECO:0000256" key="2">
    <source>
        <dbReference type="ARBA" id="ARBA00022723"/>
    </source>
</evidence>
<evidence type="ECO:0000256" key="3">
    <source>
        <dbReference type="ARBA" id="ARBA00022771"/>
    </source>
</evidence>
<dbReference type="GO" id="GO:0008270">
    <property type="term" value="F:zinc ion binding"/>
    <property type="evidence" value="ECO:0007669"/>
    <property type="project" value="UniProtKB-KW"/>
</dbReference>
<dbReference type="InterPro" id="IPR000571">
    <property type="entry name" value="Znf_CCCH"/>
</dbReference>
<dbReference type="GO" id="GO:0003729">
    <property type="term" value="F:mRNA binding"/>
    <property type="evidence" value="ECO:0007669"/>
    <property type="project" value="TreeGrafter"/>
</dbReference>
<dbReference type="PROSITE" id="PS50103">
    <property type="entry name" value="ZF_C3H1"/>
    <property type="match status" value="1"/>
</dbReference>
<dbReference type="Pfam" id="PF16543">
    <property type="entry name" value="DFRP_C"/>
    <property type="match status" value="1"/>
</dbReference>
<dbReference type="PANTHER" id="PTHR12681">
    <property type="entry name" value="ZINC FINGER-CONTAINING PROTEIN P48ZNF"/>
    <property type="match status" value="1"/>
</dbReference>
<dbReference type="Gene3D" id="6.20.400.10">
    <property type="match status" value="1"/>
</dbReference>
<keyword evidence="3 5" id="KW-0863">Zinc-finger</keyword>
<keyword evidence="4 5" id="KW-0862">Zinc</keyword>
<protein>
    <submittedName>
        <fullName evidence="7">Zinc finger CCCH domain-containing protein 15 (Trinotate prediction)</fullName>
    </submittedName>
</protein>
<dbReference type="InterPro" id="IPR032378">
    <property type="entry name" value="ZC3H15/TMA46_C"/>
</dbReference>